<dbReference type="AlphaFoldDB" id="A0A6C0DIT7"/>
<proteinExistence type="predicted"/>
<evidence type="ECO:0000313" key="1">
    <source>
        <dbReference type="EMBL" id="QHT16483.1"/>
    </source>
</evidence>
<name>A0A6C0DIT7_9ZZZZ</name>
<organism evidence="1">
    <name type="scientific">viral metagenome</name>
    <dbReference type="NCBI Taxonomy" id="1070528"/>
    <lineage>
        <taxon>unclassified sequences</taxon>
        <taxon>metagenomes</taxon>
        <taxon>organismal metagenomes</taxon>
    </lineage>
</organism>
<accession>A0A6C0DIT7</accession>
<protein>
    <submittedName>
        <fullName evidence="1">Uncharacterized protein</fullName>
    </submittedName>
</protein>
<sequence>MSRLVMIRVGNPDGLWAACKSGGKWSSPECHEQAVRNMLTEGYSVYAIFLGTGDKLLMAANIKTVRERLSEDDTIIPDSNDLGLLRTVITFDPDLSVDLQNMLCQSYRTALDYIQYRIGSQLLIPNVDAEHIIKMITNLISLTHINMICKDNEIKANSEYWLNLNVDRS</sequence>
<dbReference type="EMBL" id="MN739626">
    <property type="protein sequence ID" value="QHT16483.1"/>
    <property type="molecule type" value="Genomic_DNA"/>
</dbReference>
<reference evidence="1" key="1">
    <citation type="journal article" date="2020" name="Nature">
        <title>Giant virus diversity and host interactions through global metagenomics.</title>
        <authorList>
            <person name="Schulz F."/>
            <person name="Roux S."/>
            <person name="Paez-Espino D."/>
            <person name="Jungbluth S."/>
            <person name="Walsh D.A."/>
            <person name="Denef V.J."/>
            <person name="McMahon K.D."/>
            <person name="Konstantinidis K.T."/>
            <person name="Eloe-Fadrosh E.A."/>
            <person name="Kyrpides N.C."/>
            <person name="Woyke T."/>
        </authorList>
    </citation>
    <scope>NUCLEOTIDE SEQUENCE</scope>
    <source>
        <strain evidence="1">GVMAG-M-3300023174-189</strain>
    </source>
</reference>